<proteinExistence type="predicted"/>
<gene>
    <name evidence="1" type="ORF">CTI12_AA094710</name>
</gene>
<evidence type="ECO:0000313" key="2">
    <source>
        <dbReference type="Proteomes" id="UP000245207"/>
    </source>
</evidence>
<protein>
    <submittedName>
        <fullName evidence="1">Uncharacterized protein</fullName>
    </submittedName>
</protein>
<keyword evidence="2" id="KW-1185">Reference proteome</keyword>
<dbReference type="EMBL" id="PKPP01000585">
    <property type="protein sequence ID" value="PWA90954.1"/>
    <property type="molecule type" value="Genomic_DNA"/>
</dbReference>
<dbReference type="AlphaFoldDB" id="A0A2U1PYV0"/>
<dbReference type="Proteomes" id="UP000245207">
    <property type="component" value="Unassembled WGS sequence"/>
</dbReference>
<comment type="caution">
    <text evidence="1">The sequence shown here is derived from an EMBL/GenBank/DDBJ whole genome shotgun (WGS) entry which is preliminary data.</text>
</comment>
<reference evidence="1 2" key="1">
    <citation type="journal article" date="2018" name="Mol. Plant">
        <title>The genome of Artemisia annua provides insight into the evolution of Asteraceae family and artemisinin biosynthesis.</title>
        <authorList>
            <person name="Shen Q."/>
            <person name="Zhang L."/>
            <person name="Liao Z."/>
            <person name="Wang S."/>
            <person name="Yan T."/>
            <person name="Shi P."/>
            <person name="Liu M."/>
            <person name="Fu X."/>
            <person name="Pan Q."/>
            <person name="Wang Y."/>
            <person name="Lv Z."/>
            <person name="Lu X."/>
            <person name="Zhang F."/>
            <person name="Jiang W."/>
            <person name="Ma Y."/>
            <person name="Chen M."/>
            <person name="Hao X."/>
            <person name="Li L."/>
            <person name="Tang Y."/>
            <person name="Lv G."/>
            <person name="Zhou Y."/>
            <person name="Sun X."/>
            <person name="Brodelius P.E."/>
            <person name="Rose J.K.C."/>
            <person name="Tang K."/>
        </authorList>
    </citation>
    <scope>NUCLEOTIDE SEQUENCE [LARGE SCALE GENOMIC DNA]</scope>
    <source>
        <strain evidence="2">cv. Huhao1</strain>
        <tissue evidence="1">Leaf</tissue>
    </source>
</reference>
<name>A0A2U1PYV0_ARTAN</name>
<evidence type="ECO:0000313" key="1">
    <source>
        <dbReference type="EMBL" id="PWA90954.1"/>
    </source>
</evidence>
<accession>A0A2U1PYV0</accession>
<organism evidence="1 2">
    <name type="scientific">Artemisia annua</name>
    <name type="common">Sweet wormwood</name>
    <dbReference type="NCBI Taxonomy" id="35608"/>
    <lineage>
        <taxon>Eukaryota</taxon>
        <taxon>Viridiplantae</taxon>
        <taxon>Streptophyta</taxon>
        <taxon>Embryophyta</taxon>
        <taxon>Tracheophyta</taxon>
        <taxon>Spermatophyta</taxon>
        <taxon>Magnoliopsida</taxon>
        <taxon>eudicotyledons</taxon>
        <taxon>Gunneridae</taxon>
        <taxon>Pentapetalae</taxon>
        <taxon>asterids</taxon>
        <taxon>campanulids</taxon>
        <taxon>Asterales</taxon>
        <taxon>Asteraceae</taxon>
        <taxon>Asteroideae</taxon>
        <taxon>Anthemideae</taxon>
        <taxon>Artemisiinae</taxon>
        <taxon>Artemisia</taxon>
    </lineage>
</organism>
<sequence length="57" mass="6431">MDSTRENTAEDHSNVQVEINETPIKTHSHDVIQPGNVEAIINFDEHDQSDEQEQSGN</sequence>